<dbReference type="InterPro" id="IPR008622">
    <property type="entry name" value="FliT"/>
</dbReference>
<evidence type="ECO:0000256" key="5">
    <source>
        <dbReference type="ARBA" id="ARBA00093797"/>
    </source>
</evidence>
<sequence>MNEATQNELQRALALTVEMIDAAARDNWTLVTELDAQRQVHLQQIQHDTLAAQHREALQTLQVHNRALLERAEQVRETVEQQLSQHQYNHRALRTYITSAG</sequence>
<comment type="caution">
    <text evidence="7">The sequence shown here is derived from an EMBL/GenBank/DDBJ whole genome shotgun (WGS) entry which is preliminary data.</text>
</comment>
<keyword evidence="7" id="KW-0969">Cilium</keyword>
<keyword evidence="8" id="KW-1185">Reference proteome</keyword>
<dbReference type="Pfam" id="PF05400">
    <property type="entry name" value="FliT"/>
    <property type="match status" value="1"/>
</dbReference>
<gene>
    <name evidence="7" type="primary">fliT</name>
    <name evidence="7" type="ORF">ISP18_16085</name>
</gene>
<protein>
    <recommendedName>
        <fullName evidence="5">Flagellar protein FliT</fullName>
    </recommendedName>
</protein>
<evidence type="ECO:0000256" key="1">
    <source>
        <dbReference type="ARBA" id="ARBA00004514"/>
    </source>
</evidence>
<keyword evidence="6" id="KW-0175">Coiled coil</keyword>
<dbReference type="Gene3D" id="1.20.58.380">
    <property type="entry name" value="Flagellar protein flit"/>
    <property type="match status" value="1"/>
</dbReference>
<accession>A0ABW8IN36</accession>
<comment type="subcellular location">
    <subcellularLocation>
        <location evidence="1">Cytoplasm</location>
        <location evidence="1">Cytosol</location>
    </subcellularLocation>
</comment>
<evidence type="ECO:0000313" key="8">
    <source>
        <dbReference type="Proteomes" id="UP001620409"/>
    </source>
</evidence>
<keyword evidence="3" id="KW-1005">Bacterial flagellum biogenesis</keyword>
<feature type="coiled-coil region" evidence="6">
    <location>
        <begin position="58"/>
        <end position="89"/>
    </location>
</feature>
<evidence type="ECO:0000256" key="2">
    <source>
        <dbReference type="ARBA" id="ARBA00022490"/>
    </source>
</evidence>
<evidence type="ECO:0000256" key="3">
    <source>
        <dbReference type="ARBA" id="ARBA00022795"/>
    </source>
</evidence>
<keyword evidence="7" id="KW-0966">Cell projection</keyword>
<keyword evidence="7" id="KW-0282">Flagellum</keyword>
<reference evidence="7 8" key="1">
    <citation type="submission" date="2020-10" db="EMBL/GenBank/DDBJ databases">
        <title>Phylogeny of dyella-like bacteria.</title>
        <authorList>
            <person name="Fu J."/>
        </authorList>
    </citation>
    <scope>NUCLEOTIDE SEQUENCE [LARGE SCALE GENOMIC DNA]</scope>
    <source>
        <strain evidence="7 8">DHG40</strain>
    </source>
</reference>
<dbReference type="RefSeq" id="WP_380014260.1">
    <property type="nucleotide sequence ID" value="NZ_JADIKI010000023.1"/>
</dbReference>
<keyword evidence="4" id="KW-0143">Chaperone</keyword>
<dbReference type="EMBL" id="JADIKI010000023">
    <property type="protein sequence ID" value="MFK2856124.1"/>
    <property type="molecule type" value="Genomic_DNA"/>
</dbReference>
<name>A0ABW8IN36_9GAMM</name>
<evidence type="ECO:0000313" key="7">
    <source>
        <dbReference type="EMBL" id="MFK2856124.1"/>
    </source>
</evidence>
<keyword evidence="2" id="KW-0963">Cytoplasm</keyword>
<evidence type="ECO:0000256" key="4">
    <source>
        <dbReference type="ARBA" id="ARBA00023186"/>
    </source>
</evidence>
<organism evidence="7 8">
    <name type="scientific">Dyella humi</name>
    <dbReference type="NCBI Taxonomy" id="1770547"/>
    <lineage>
        <taxon>Bacteria</taxon>
        <taxon>Pseudomonadati</taxon>
        <taxon>Pseudomonadota</taxon>
        <taxon>Gammaproteobacteria</taxon>
        <taxon>Lysobacterales</taxon>
        <taxon>Rhodanobacteraceae</taxon>
        <taxon>Dyella</taxon>
    </lineage>
</organism>
<dbReference type="Proteomes" id="UP001620409">
    <property type="component" value="Unassembled WGS sequence"/>
</dbReference>
<evidence type="ECO:0000256" key="6">
    <source>
        <dbReference type="SAM" id="Coils"/>
    </source>
</evidence>
<proteinExistence type="predicted"/>